<keyword evidence="6" id="KW-0418">Kinase</keyword>
<sequence>MLYLEEILLQFFIIISPIIFYQMYFNDEKLFPFTWKPHRTLLILMMFSSLIVINFPIFVYDDKFILDFHSLIIMYAFLYGNRRLGVFLAVFTLLFRLLDNYLWGIYEFVLFPLIYLIPILLHSRWNKLFKKMKYVWSFIMALVSVSAHILIIYITSLINPAELTTVKLPWLLYFSLAYILFFFVIIYITEFISETIRLRRAVENSEKMMVVSELAASIAHEVRNPLTVVKGFVQLVEKDSNDSNKEYMKLVLSELDRAESIITDYLQFAKKNQQSKEIICISQLLQAVHTVMTSYTNMKGIVFQIYVKEELYIKGDLSKIKQVCFNLVKNSAEAIQHENGLINLSCSSSNNYVVIEIEDNGVGMEQAEVERIGEAFYTNKESGTGLGVMVTKSIIQDHDGFIEYASIKNKGTKVKVMLPKYDGYLVNSAKK</sequence>
<dbReference type="InterPro" id="IPR005467">
    <property type="entry name" value="His_kinase_dom"/>
</dbReference>
<feature type="domain" description="Histidine kinase" evidence="10">
    <location>
        <begin position="217"/>
        <end position="422"/>
    </location>
</feature>
<comment type="catalytic activity">
    <reaction evidence="1">
        <text>ATP + protein L-histidine = ADP + protein N-phospho-L-histidine.</text>
        <dbReference type="EC" id="2.7.13.3"/>
    </reaction>
</comment>
<feature type="transmembrane region" description="Helical" evidence="9">
    <location>
        <begin position="72"/>
        <end position="95"/>
    </location>
</feature>
<dbReference type="Pfam" id="PF00512">
    <property type="entry name" value="HisKA"/>
    <property type="match status" value="1"/>
</dbReference>
<feature type="transmembrane region" description="Helical" evidence="9">
    <location>
        <begin position="40"/>
        <end position="60"/>
    </location>
</feature>
<evidence type="ECO:0000256" key="3">
    <source>
        <dbReference type="ARBA" id="ARBA00022553"/>
    </source>
</evidence>
<dbReference type="CDD" id="cd00082">
    <property type="entry name" value="HisKA"/>
    <property type="match status" value="1"/>
</dbReference>
<evidence type="ECO:0000256" key="2">
    <source>
        <dbReference type="ARBA" id="ARBA00012438"/>
    </source>
</evidence>
<comment type="caution">
    <text evidence="11">The sequence shown here is derived from an EMBL/GenBank/DDBJ whole genome shotgun (WGS) entry which is preliminary data.</text>
</comment>
<evidence type="ECO:0000256" key="5">
    <source>
        <dbReference type="ARBA" id="ARBA00022741"/>
    </source>
</evidence>
<dbReference type="Gene3D" id="1.10.287.130">
    <property type="match status" value="1"/>
</dbReference>
<dbReference type="GO" id="GO:0005524">
    <property type="term" value="F:ATP binding"/>
    <property type="evidence" value="ECO:0007669"/>
    <property type="project" value="UniProtKB-KW"/>
</dbReference>
<dbReference type="InterPro" id="IPR003661">
    <property type="entry name" value="HisK_dim/P_dom"/>
</dbReference>
<dbReference type="EC" id="2.7.13.3" evidence="2"/>
<dbReference type="InterPro" id="IPR003594">
    <property type="entry name" value="HATPase_dom"/>
</dbReference>
<dbReference type="Gene3D" id="3.30.565.10">
    <property type="entry name" value="Histidine kinase-like ATPase, C-terminal domain"/>
    <property type="match status" value="1"/>
</dbReference>
<dbReference type="PANTHER" id="PTHR43065:SF53">
    <property type="entry name" value="SPORULATION KINASE B"/>
    <property type="match status" value="1"/>
</dbReference>
<keyword evidence="9" id="KW-1133">Transmembrane helix</keyword>
<reference evidence="11" key="1">
    <citation type="submission" date="2020-09" db="EMBL/GenBank/DDBJ databases">
        <title>Bacillus faecalis sp. nov., a moderately halophilic bacterium isolated from cow faeces.</title>
        <authorList>
            <person name="Jiang L."/>
            <person name="Lee J."/>
        </authorList>
    </citation>
    <scope>NUCLEOTIDE SEQUENCE</scope>
    <source>
        <strain evidence="11">AGMB 02131</strain>
    </source>
</reference>
<keyword evidence="3" id="KW-0597">Phosphoprotein</keyword>
<dbReference type="PRINTS" id="PR00344">
    <property type="entry name" value="BCTRLSENSOR"/>
</dbReference>
<accession>A0A927CTV1</accession>
<dbReference type="SUPFAM" id="SSF47384">
    <property type="entry name" value="Homodimeric domain of signal transducing histidine kinase"/>
    <property type="match status" value="1"/>
</dbReference>
<keyword evidence="12" id="KW-1185">Reference proteome</keyword>
<dbReference type="EMBL" id="JACXSI010000001">
    <property type="protein sequence ID" value="MBD3106916.1"/>
    <property type="molecule type" value="Genomic_DNA"/>
</dbReference>
<feature type="transmembrane region" description="Helical" evidence="9">
    <location>
        <begin position="101"/>
        <end position="122"/>
    </location>
</feature>
<dbReference type="InterPro" id="IPR036097">
    <property type="entry name" value="HisK_dim/P_sf"/>
</dbReference>
<evidence type="ECO:0000256" key="7">
    <source>
        <dbReference type="ARBA" id="ARBA00022840"/>
    </source>
</evidence>
<proteinExistence type="predicted"/>
<keyword evidence="8" id="KW-0902">Two-component regulatory system</keyword>
<dbReference type="RefSeq" id="WP_190996453.1">
    <property type="nucleotide sequence ID" value="NZ_JACXSI010000001.1"/>
</dbReference>
<evidence type="ECO:0000256" key="4">
    <source>
        <dbReference type="ARBA" id="ARBA00022679"/>
    </source>
</evidence>
<keyword evidence="7" id="KW-0067">ATP-binding</keyword>
<evidence type="ECO:0000256" key="6">
    <source>
        <dbReference type="ARBA" id="ARBA00022777"/>
    </source>
</evidence>
<dbReference type="SMART" id="SM00388">
    <property type="entry name" value="HisKA"/>
    <property type="match status" value="1"/>
</dbReference>
<keyword evidence="9" id="KW-0812">Transmembrane</keyword>
<organism evidence="11 12">
    <name type="scientific">Peribacillus faecalis</name>
    <dbReference type="NCBI Taxonomy" id="2772559"/>
    <lineage>
        <taxon>Bacteria</taxon>
        <taxon>Bacillati</taxon>
        <taxon>Bacillota</taxon>
        <taxon>Bacilli</taxon>
        <taxon>Bacillales</taxon>
        <taxon>Bacillaceae</taxon>
        <taxon>Peribacillus</taxon>
    </lineage>
</organism>
<dbReference type="Proteomes" id="UP000602076">
    <property type="component" value="Unassembled WGS sequence"/>
</dbReference>
<feature type="transmembrane region" description="Helical" evidence="9">
    <location>
        <begin position="170"/>
        <end position="189"/>
    </location>
</feature>
<gene>
    <name evidence="11" type="ORF">IEO70_00805</name>
</gene>
<evidence type="ECO:0000313" key="11">
    <source>
        <dbReference type="EMBL" id="MBD3106916.1"/>
    </source>
</evidence>
<dbReference type="PANTHER" id="PTHR43065">
    <property type="entry name" value="SENSOR HISTIDINE KINASE"/>
    <property type="match status" value="1"/>
</dbReference>
<feature type="transmembrane region" description="Helical" evidence="9">
    <location>
        <begin position="134"/>
        <end position="158"/>
    </location>
</feature>
<dbReference type="Pfam" id="PF02518">
    <property type="entry name" value="HATPase_c"/>
    <property type="match status" value="1"/>
</dbReference>
<dbReference type="PROSITE" id="PS50109">
    <property type="entry name" value="HIS_KIN"/>
    <property type="match status" value="1"/>
</dbReference>
<evidence type="ECO:0000259" key="10">
    <source>
        <dbReference type="PROSITE" id="PS50109"/>
    </source>
</evidence>
<dbReference type="SUPFAM" id="SSF55874">
    <property type="entry name" value="ATPase domain of HSP90 chaperone/DNA topoisomerase II/histidine kinase"/>
    <property type="match status" value="1"/>
</dbReference>
<name>A0A927CTV1_9BACI</name>
<dbReference type="AlphaFoldDB" id="A0A927CTV1"/>
<dbReference type="InterPro" id="IPR036890">
    <property type="entry name" value="HATPase_C_sf"/>
</dbReference>
<protein>
    <recommendedName>
        <fullName evidence="2">histidine kinase</fullName>
        <ecNumber evidence="2">2.7.13.3</ecNumber>
    </recommendedName>
</protein>
<keyword evidence="5" id="KW-0547">Nucleotide-binding</keyword>
<evidence type="ECO:0000256" key="8">
    <source>
        <dbReference type="ARBA" id="ARBA00023012"/>
    </source>
</evidence>
<dbReference type="SMART" id="SM00387">
    <property type="entry name" value="HATPase_c"/>
    <property type="match status" value="1"/>
</dbReference>
<evidence type="ECO:0000256" key="1">
    <source>
        <dbReference type="ARBA" id="ARBA00000085"/>
    </source>
</evidence>
<feature type="transmembrane region" description="Helical" evidence="9">
    <location>
        <begin position="7"/>
        <end position="25"/>
    </location>
</feature>
<dbReference type="InterPro" id="IPR004358">
    <property type="entry name" value="Sig_transdc_His_kin-like_C"/>
</dbReference>
<evidence type="ECO:0000256" key="9">
    <source>
        <dbReference type="SAM" id="Phobius"/>
    </source>
</evidence>
<keyword evidence="4" id="KW-0808">Transferase</keyword>
<dbReference type="GO" id="GO:0000155">
    <property type="term" value="F:phosphorelay sensor kinase activity"/>
    <property type="evidence" value="ECO:0007669"/>
    <property type="project" value="InterPro"/>
</dbReference>
<keyword evidence="9" id="KW-0472">Membrane</keyword>
<evidence type="ECO:0000313" key="12">
    <source>
        <dbReference type="Proteomes" id="UP000602076"/>
    </source>
</evidence>